<proteinExistence type="predicted"/>
<reference evidence="3" key="1">
    <citation type="submission" date="2022-07" db="EMBL/GenBank/DDBJ databases">
        <title>Phylogenomic reconstructions and comparative analyses of Kickxellomycotina fungi.</title>
        <authorList>
            <person name="Reynolds N.K."/>
            <person name="Stajich J.E."/>
            <person name="Barry K."/>
            <person name="Grigoriev I.V."/>
            <person name="Crous P."/>
            <person name="Smith M.E."/>
        </authorList>
    </citation>
    <scope>NUCLEOTIDE SEQUENCE</scope>
    <source>
        <strain evidence="3">NRRL 1566</strain>
    </source>
</reference>
<evidence type="ECO:0000313" key="4">
    <source>
        <dbReference type="Proteomes" id="UP001139887"/>
    </source>
</evidence>
<dbReference type="OrthoDB" id="5398391at2759"/>
<evidence type="ECO:0000256" key="1">
    <source>
        <dbReference type="ARBA" id="ARBA00022631"/>
    </source>
</evidence>
<sequence>MSTQPTLPTICKTNHLSLEEFTNVISLLFEPTALLTQRIYDARPYESYDQLLDKADELIKELSPLEQLEVVNAHPRIGEKASKLSALSKMEQGKPSANEDAILAKWAELNKKYEDKYGFRFVIFVNGRSKESLFPIVEDRISNSTKNQELLTGLSEMVDIARDRARKLQAASLNDGSAPSPKI</sequence>
<dbReference type="InterPro" id="IPR018020">
    <property type="entry name" value="OHCU_decarboxylase"/>
</dbReference>
<keyword evidence="4" id="KW-1185">Reference proteome</keyword>
<keyword evidence="1" id="KW-0659">Purine metabolism</keyword>
<dbReference type="GO" id="GO:0006144">
    <property type="term" value="P:purine nucleobase metabolic process"/>
    <property type="evidence" value="ECO:0007669"/>
    <property type="project" value="UniProtKB-KW"/>
</dbReference>
<dbReference type="AlphaFoldDB" id="A0A9W8IEC2"/>
<dbReference type="Gene3D" id="1.10.3330.10">
    <property type="entry name" value="Oxo-4-hydroxy-4-carboxy-5-ureidoimidazoline decarboxylase"/>
    <property type="match status" value="1"/>
</dbReference>
<organism evidence="3 4">
    <name type="scientific">Coemansia brasiliensis</name>
    <dbReference type="NCBI Taxonomy" id="2650707"/>
    <lineage>
        <taxon>Eukaryota</taxon>
        <taxon>Fungi</taxon>
        <taxon>Fungi incertae sedis</taxon>
        <taxon>Zoopagomycota</taxon>
        <taxon>Kickxellomycotina</taxon>
        <taxon>Kickxellomycetes</taxon>
        <taxon>Kickxellales</taxon>
        <taxon>Kickxellaceae</taxon>
        <taxon>Coemansia</taxon>
    </lineage>
</organism>
<protein>
    <recommendedName>
        <fullName evidence="2">Oxo-4-hydroxy-4-carboxy-5-ureidoimidazoline decarboxylase domain-containing protein</fullName>
    </recommendedName>
</protein>
<evidence type="ECO:0000313" key="3">
    <source>
        <dbReference type="EMBL" id="KAJ2849404.1"/>
    </source>
</evidence>
<name>A0A9W8IEC2_9FUNG</name>
<gene>
    <name evidence="3" type="ORF">IWW36_002650</name>
</gene>
<dbReference type="Proteomes" id="UP001139887">
    <property type="component" value="Unassembled WGS sequence"/>
</dbReference>
<dbReference type="PANTHER" id="PTHR37987">
    <property type="entry name" value="CHROMOSOME 9, WHOLE GENOME SHOTGUN SEQUENCE"/>
    <property type="match status" value="1"/>
</dbReference>
<evidence type="ECO:0000259" key="2">
    <source>
        <dbReference type="Pfam" id="PF09349"/>
    </source>
</evidence>
<dbReference type="PANTHER" id="PTHR37987:SF1">
    <property type="entry name" value="OXO-4-HYDROXY-4-CARBOXY-5-UREIDOIMIDAZOLINE DECARBOXYLASE DOMAIN-CONTAINING PROTEIN"/>
    <property type="match status" value="1"/>
</dbReference>
<dbReference type="Pfam" id="PF09349">
    <property type="entry name" value="OHCU_decarbox"/>
    <property type="match status" value="1"/>
</dbReference>
<accession>A0A9W8IEC2</accession>
<dbReference type="InterPro" id="IPR036778">
    <property type="entry name" value="OHCU_decarboxylase_sf"/>
</dbReference>
<dbReference type="EMBL" id="JANBUW010000080">
    <property type="protein sequence ID" value="KAJ2849404.1"/>
    <property type="molecule type" value="Genomic_DNA"/>
</dbReference>
<dbReference type="SUPFAM" id="SSF158694">
    <property type="entry name" value="UraD-Like"/>
    <property type="match status" value="1"/>
</dbReference>
<comment type="caution">
    <text evidence="3">The sequence shown here is derived from an EMBL/GenBank/DDBJ whole genome shotgun (WGS) entry which is preliminary data.</text>
</comment>
<feature type="domain" description="Oxo-4-hydroxy-4-carboxy-5-ureidoimidazoline decarboxylase" evidence="2">
    <location>
        <begin position="14"/>
        <end position="166"/>
    </location>
</feature>